<keyword evidence="15 19" id="KW-1133">Transmembrane helix</keyword>
<keyword evidence="16" id="KW-0186">Copper</keyword>
<keyword evidence="14" id="KW-1278">Translocase</keyword>
<dbReference type="SUPFAM" id="SSF56784">
    <property type="entry name" value="HAD-like"/>
    <property type="match status" value="1"/>
</dbReference>
<dbReference type="AlphaFoldDB" id="A0A644T8D3"/>
<feature type="transmembrane region" description="Helical" evidence="19">
    <location>
        <begin position="208"/>
        <end position="225"/>
    </location>
</feature>
<dbReference type="PROSITE" id="PS01047">
    <property type="entry name" value="HMA_1"/>
    <property type="match status" value="2"/>
</dbReference>
<dbReference type="PRINTS" id="PR00943">
    <property type="entry name" value="CUATPASE"/>
</dbReference>
<keyword evidence="4" id="KW-0813">Transport</keyword>
<dbReference type="Pfam" id="PF00122">
    <property type="entry name" value="E1-E2_ATPase"/>
    <property type="match status" value="1"/>
</dbReference>
<dbReference type="GO" id="GO:0005524">
    <property type="term" value="F:ATP binding"/>
    <property type="evidence" value="ECO:0007669"/>
    <property type="project" value="UniProtKB-KW"/>
</dbReference>
<evidence type="ECO:0000256" key="18">
    <source>
        <dbReference type="ARBA" id="ARBA00023136"/>
    </source>
</evidence>
<dbReference type="NCBIfam" id="TIGR01511">
    <property type="entry name" value="ATPase-IB1_Cu"/>
    <property type="match status" value="1"/>
</dbReference>
<keyword evidence="10" id="KW-0547">Nucleotide-binding</keyword>
<dbReference type="FunFam" id="3.30.70.100:FF:000005">
    <property type="entry name" value="Copper-exporting P-type ATPase A"/>
    <property type="match status" value="1"/>
</dbReference>
<dbReference type="InterPro" id="IPR044492">
    <property type="entry name" value="P_typ_ATPase_HD_dom"/>
</dbReference>
<dbReference type="InterPro" id="IPR027256">
    <property type="entry name" value="P-typ_ATPase_IB"/>
</dbReference>
<protein>
    <recommendedName>
        <fullName evidence="3">P-type Cu(+) transporter</fullName>
        <ecNumber evidence="3">7.2.2.8</ecNumber>
    </recommendedName>
</protein>
<evidence type="ECO:0000256" key="6">
    <source>
        <dbReference type="ARBA" id="ARBA00022553"/>
    </source>
</evidence>
<reference evidence="21" key="1">
    <citation type="submission" date="2019-08" db="EMBL/GenBank/DDBJ databases">
        <authorList>
            <person name="Kucharzyk K."/>
            <person name="Murdoch R.W."/>
            <person name="Higgins S."/>
            <person name="Loffler F."/>
        </authorList>
    </citation>
    <scope>NUCLEOTIDE SEQUENCE</scope>
</reference>
<dbReference type="InterPro" id="IPR036412">
    <property type="entry name" value="HAD-like_sf"/>
</dbReference>
<dbReference type="CDD" id="cd02094">
    <property type="entry name" value="P-type_ATPase_Cu-like"/>
    <property type="match status" value="1"/>
</dbReference>
<evidence type="ECO:0000256" key="3">
    <source>
        <dbReference type="ARBA" id="ARBA00012517"/>
    </source>
</evidence>
<evidence type="ECO:0000256" key="19">
    <source>
        <dbReference type="SAM" id="Phobius"/>
    </source>
</evidence>
<dbReference type="Pfam" id="PF00403">
    <property type="entry name" value="HMA"/>
    <property type="match status" value="2"/>
</dbReference>
<dbReference type="PROSITE" id="PS50846">
    <property type="entry name" value="HMA_2"/>
    <property type="match status" value="2"/>
</dbReference>
<dbReference type="NCBIfam" id="TIGR00003">
    <property type="entry name" value="copper ion binding protein"/>
    <property type="match status" value="2"/>
</dbReference>
<keyword evidence="12" id="KW-0067">ATP-binding</keyword>
<feature type="domain" description="HMA" evidence="20">
    <location>
        <begin position="773"/>
        <end position="838"/>
    </location>
</feature>
<evidence type="ECO:0000256" key="1">
    <source>
        <dbReference type="ARBA" id="ARBA00004651"/>
    </source>
</evidence>
<feature type="transmembrane region" description="Helical" evidence="19">
    <location>
        <begin position="359"/>
        <end position="381"/>
    </location>
</feature>
<evidence type="ECO:0000256" key="11">
    <source>
        <dbReference type="ARBA" id="ARBA00022796"/>
    </source>
</evidence>
<dbReference type="Gene3D" id="3.40.50.1000">
    <property type="entry name" value="HAD superfamily/HAD-like"/>
    <property type="match status" value="1"/>
</dbReference>
<proteinExistence type="inferred from homology"/>
<dbReference type="FunFam" id="3.40.50.1000:FF:000144">
    <property type="entry name" value="copper-transporting ATPase 1 isoform X2"/>
    <property type="match status" value="1"/>
</dbReference>
<keyword evidence="13" id="KW-0460">Magnesium</keyword>
<keyword evidence="11" id="KW-0187">Copper transport</keyword>
<dbReference type="GO" id="GO:0140581">
    <property type="term" value="F:P-type monovalent copper transporter activity"/>
    <property type="evidence" value="ECO:0007669"/>
    <property type="project" value="UniProtKB-EC"/>
</dbReference>
<dbReference type="NCBIfam" id="TIGR01525">
    <property type="entry name" value="ATPase-IB_hvy"/>
    <property type="match status" value="1"/>
</dbReference>
<keyword evidence="8" id="KW-0479">Metal-binding</keyword>
<evidence type="ECO:0000256" key="12">
    <source>
        <dbReference type="ARBA" id="ARBA00022840"/>
    </source>
</evidence>
<accession>A0A644T8D3</accession>
<organism evidence="21">
    <name type="scientific">bioreactor metagenome</name>
    <dbReference type="NCBI Taxonomy" id="1076179"/>
    <lineage>
        <taxon>unclassified sequences</taxon>
        <taxon>metagenomes</taxon>
        <taxon>ecological metagenomes</taxon>
    </lineage>
</organism>
<dbReference type="SUPFAM" id="SSF81653">
    <property type="entry name" value="Calcium ATPase, transduction domain A"/>
    <property type="match status" value="1"/>
</dbReference>
<comment type="caution">
    <text evidence="21">The sequence shown here is derived from an EMBL/GenBank/DDBJ whole genome shotgun (WGS) entry which is preliminary data.</text>
</comment>
<comment type="subcellular location">
    <subcellularLocation>
        <location evidence="1">Cell membrane</location>
        <topology evidence="1">Multi-pass membrane protein</topology>
    </subcellularLocation>
</comment>
<dbReference type="GO" id="GO:0016887">
    <property type="term" value="F:ATP hydrolysis activity"/>
    <property type="evidence" value="ECO:0007669"/>
    <property type="project" value="InterPro"/>
</dbReference>
<evidence type="ECO:0000256" key="16">
    <source>
        <dbReference type="ARBA" id="ARBA00023008"/>
    </source>
</evidence>
<keyword evidence="18 19" id="KW-0472">Membrane</keyword>
<evidence type="ECO:0000256" key="15">
    <source>
        <dbReference type="ARBA" id="ARBA00022989"/>
    </source>
</evidence>
<keyword evidence="17" id="KW-0406">Ion transport</keyword>
<dbReference type="InterPro" id="IPR023298">
    <property type="entry name" value="ATPase_P-typ_TM_dom_sf"/>
</dbReference>
<dbReference type="PANTHER" id="PTHR43520">
    <property type="entry name" value="ATP7, ISOFORM B"/>
    <property type="match status" value="1"/>
</dbReference>
<keyword evidence="9" id="KW-0677">Repeat</keyword>
<dbReference type="InterPro" id="IPR059000">
    <property type="entry name" value="ATPase_P-type_domA"/>
</dbReference>
<dbReference type="InterPro" id="IPR036163">
    <property type="entry name" value="HMA_dom_sf"/>
</dbReference>
<dbReference type="CDD" id="cd00371">
    <property type="entry name" value="HMA"/>
    <property type="match status" value="2"/>
</dbReference>
<dbReference type="EC" id="7.2.2.8" evidence="3"/>
<evidence type="ECO:0000256" key="2">
    <source>
        <dbReference type="ARBA" id="ARBA00006024"/>
    </source>
</evidence>
<feature type="transmembrane region" description="Helical" evidence="19">
    <location>
        <begin position="169"/>
        <end position="188"/>
    </location>
</feature>
<dbReference type="SFLD" id="SFLDS00003">
    <property type="entry name" value="Haloacid_Dehalogenase"/>
    <property type="match status" value="1"/>
</dbReference>
<dbReference type="SUPFAM" id="SSF81665">
    <property type="entry name" value="Calcium ATPase, transmembrane domain M"/>
    <property type="match status" value="1"/>
</dbReference>
<dbReference type="InterPro" id="IPR017969">
    <property type="entry name" value="Heavy-metal-associated_CS"/>
</dbReference>
<dbReference type="NCBIfam" id="TIGR01494">
    <property type="entry name" value="ATPase_P-type"/>
    <property type="match status" value="1"/>
</dbReference>
<evidence type="ECO:0000256" key="9">
    <source>
        <dbReference type="ARBA" id="ARBA00022737"/>
    </source>
</evidence>
<evidence type="ECO:0000256" key="13">
    <source>
        <dbReference type="ARBA" id="ARBA00022842"/>
    </source>
</evidence>
<dbReference type="InterPro" id="IPR023214">
    <property type="entry name" value="HAD_sf"/>
</dbReference>
<feature type="transmembrane region" description="Helical" evidence="19">
    <location>
        <begin position="126"/>
        <end position="149"/>
    </location>
</feature>
<sequence>MKSQKFDIKGMTCSACSTAVDRNVKKLEGINEVNVNLLNNSMIVKYDENVLNNETIIKKVQDAGYEAFLVENGKKNQKNLTEENLSKTETNELKNRLIISFIFAIPLFYISMGHMLNWYLPHLFHGYSNAITFAFTQFLLALPIVFINIKYYKVGFKTLYKGSPNMDSLIAIGTSAAMIYGVFSIYKIGYGLGNNDIDIVIQYSHDLYFESAAIVLTLITLGKFLEARAKENTSEAINKLINLTPKTALVLRNNQEIEIPVDELVLKDIVIVKPGNIVPTDGVIIFGNSSIDESMLTGESLAVSKKVGDKVIGASINKSGSFKFEVTKLGEDTVLSQIIKLIEEASSSKAPISKLADRISAIFVPTVIVISILATVTWLFLGYSFEFALSIGIAILVISCPCALGLATPTAIMVGTGKGAQNGILIKSAESLEIAHTINTVVIDKTGTITEGKTQVTDIFTSEKITQDKLLQLCATIEKNSEHPLADAILKKSQEKAIELLNTTDFEALNGLGIKAKVEDRLFYIGNKKLLDSKNISLDLFYEKSEKLANEGKTPIFIADENEVLGLIAISDVVKLTSKDAILEFEKMGLEVIMLTGDNYKTANAIAKQININNVIAEVLPQDKEKEIQKLQSLGKKVAMIGDGINDAPALVRADVGIAIGAGTDVAIESANIVLVKSDLLDAVKAIQLSNAVIKNIKQNLFWAFFYNIIGIPLAAGVFYTVLGWKLSPMFAGAAMSLSSVTVVLNALRLKLFEPRISKNLLEKNNISKGDKMEKILKVDGMTCGHCKARVEKVVSAIDGVDSVEVDLASKNVTVKMSKDISEQTLSDVIVDAGYEVIK</sequence>
<dbReference type="InterPro" id="IPR018303">
    <property type="entry name" value="ATPase_P-typ_P_site"/>
</dbReference>
<dbReference type="Gene3D" id="3.40.1110.10">
    <property type="entry name" value="Calcium-transporting ATPase, cytoplasmic domain N"/>
    <property type="match status" value="1"/>
</dbReference>
<evidence type="ECO:0000313" key="21">
    <source>
        <dbReference type="EMBL" id="MPL62737.1"/>
    </source>
</evidence>
<dbReference type="PANTHER" id="PTHR43520:SF8">
    <property type="entry name" value="P-TYPE CU(+) TRANSPORTER"/>
    <property type="match status" value="1"/>
</dbReference>
<dbReference type="SFLD" id="SFLDG00002">
    <property type="entry name" value="C1.7:_P-type_atpase_like"/>
    <property type="match status" value="1"/>
</dbReference>
<dbReference type="InterPro" id="IPR006121">
    <property type="entry name" value="HMA_dom"/>
</dbReference>
<feature type="transmembrane region" description="Helical" evidence="19">
    <location>
        <begin position="701"/>
        <end position="723"/>
    </location>
</feature>
<evidence type="ECO:0000256" key="5">
    <source>
        <dbReference type="ARBA" id="ARBA00022475"/>
    </source>
</evidence>
<dbReference type="Gene3D" id="2.70.150.10">
    <property type="entry name" value="Calcium-transporting ATPase, cytoplasmic transduction domain A"/>
    <property type="match status" value="1"/>
</dbReference>
<dbReference type="EMBL" id="VSSQ01000018">
    <property type="protein sequence ID" value="MPL62737.1"/>
    <property type="molecule type" value="Genomic_DNA"/>
</dbReference>
<dbReference type="InterPro" id="IPR006122">
    <property type="entry name" value="HMA_Cu_ion-bd"/>
</dbReference>
<dbReference type="SFLD" id="SFLDF00027">
    <property type="entry name" value="p-type_atpase"/>
    <property type="match status" value="1"/>
</dbReference>
<dbReference type="Pfam" id="PF00702">
    <property type="entry name" value="Hydrolase"/>
    <property type="match status" value="1"/>
</dbReference>
<gene>
    <name evidence="21" type="primary">copA_4</name>
    <name evidence="21" type="ORF">SDC9_08357</name>
</gene>
<keyword evidence="6" id="KW-0597">Phosphoprotein</keyword>
<evidence type="ECO:0000256" key="8">
    <source>
        <dbReference type="ARBA" id="ARBA00022723"/>
    </source>
</evidence>
<keyword evidence="7 19" id="KW-0812">Transmembrane</keyword>
<evidence type="ECO:0000256" key="17">
    <source>
        <dbReference type="ARBA" id="ARBA00023065"/>
    </source>
</evidence>
<dbReference type="SUPFAM" id="SSF55008">
    <property type="entry name" value="HMA, heavy metal-associated domain"/>
    <property type="match status" value="2"/>
</dbReference>
<evidence type="ECO:0000256" key="14">
    <source>
        <dbReference type="ARBA" id="ARBA00022967"/>
    </source>
</evidence>
<dbReference type="PROSITE" id="PS00154">
    <property type="entry name" value="ATPASE_E1_E2"/>
    <property type="match status" value="1"/>
</dbReference>
<dbReference type="GO" id="GO:0005886">
    <property type="term" value="C:plasma membrane"/>
    <property type="evidence" value="ECO:0007669"/>
    <property type="project" value="UniProtKB-SubCell"/>
</dbReference>
<dbReference type="Gene3D" id="3.30.70.100">
    <property type="match status" value="2"/>
</dbReference>
<dbReference type="InterPro" id="IPR023299">
    <property type="entry name" value="ATPase_P-typ_cyto_dom_N"/>
</dbReference>
<dbReference type="PRINTS" id="PR00119">
    <property type="entry name" value="CATATPASE"/>
</dbReference>
<evidence type="ECO:0000256" key="4">
    <source>
        <dbReference type="ARBA" id="ARBA00022448"/>
    </source>
</evidence>
<keyword evidence="5" id="KW-1003">Cell membrane</keyword>
<feature type="domain" description="HMA" evidence="20">
    <location>
        <begin position="2"/>
        <end position="68"/>
    </location>
</feature>
<comment type="similarity">
    <text evidence="2">Belongs to the cation transport ATPase (P-type) (TC 3.A.3) family. Type IB subfamily.</text>
</comment>
<dbReference type="GO" id="GO:0055070">
    <property type="term" value="P:copper ion homeostasis"/>
    <property type="evidence" value="ECO:0007669"/>
    <property type="project" value="TreeGrafter"/>
</dbReference>
<dbReference type="InterPro" id="IPR001757">
    <property type="entry name" value="P_typ_ATPase"/>
</dbReference>
<dbReference type="PRINTS" id="PR00942">
    <property type="entry name" value="CUATPASEI"/>
</dbReference>
<dbReference type="FunFam" id="2.70.150.10:FF:000002">
    <property type="entry name" value="Copper-transporting ATPase 1, putative"/>
    <property type="match status" value="1"/>
</dbReference>
<evidence type="ECO:0000256" key="7">
    <source>
        <dbReference type="ARBA" id="ARBA00022692"/>
    </source>
</evidence>
<feature type="transmembrane region" description="Helical" evidence="19">
    <location>
        <begin position="729"/>
        <end position="748"/>
    </location>
</feature>
<evidence type="ECO:0000259" key="20">
    <source>
        <dbReference type="PROSITE" id="PS50846"/>
    </source>
</evidence>
<evidence type="ECO:0000256" key="10">
    <source>
        <dbReference type="ARBA" id="ARBA00022741"/>
    </source>
</evidence>
<dbReference type="GO" id="GO:0005507">
    <property type="term" value="F:copper ion binding"/>
    <property type="evidence" value="ECO:0007669"/>
    <property type="project" value="InterPro"/>
</dbReference>
<dbReference type="GO" id="GO:0043682">
    <property type="term" value="F:P-type divalent copper transporter activity"/>
    <property type="evidence" value="ECO:0007669"/>
    <property type="project" value="TreeGrafter"/>
</dbReference>
<dbReference type="InterPro" id="IPR008250">
    <property type="entry name" value="ATPase_P-typ_transduc_dom_A_sf"/>
</dbReference>
<name>A0A644T8D3_9ZZZZ</name>
<feature type="transmembrane region" description="Helical" evidence="19">
    <location>
        <begin position="97"/>
        <end position="120"/>
    </location>
</feature>
<feature type="transmembrane region" description="Helical" evidence="19">
    <location>
        <begin position="387"/>
        <end position="408"/>
    </location>
</feature>